<dbReference type="EMBL" id="BTSX01000001">
    <property type="protein sequence ID" value="GMS78055.1"/>
    <property type="molecule type" value="Genomic_DNA"/>
</dbReference>
<evidence type="ECO:0000313" key="8">
    <source>
        <dbReference type="EMBL" id="GMS98124.1"/>
    </source>
</evidence>
<sequence length="77" mass="8540">PLTLTRCPAPDVLHSPSLCYDDQDRSLSVAALPRKPYTGPPSAMLISYRNLRAGHNEGRTRTTGEQGTRRRGQGYTR</sequence>
<evidence type="ECO:0000313" key="9">
    <source>
        <dbReference type="EMBL" id="GMS99813.1"/>
    </source>
</evidence>
<organism evidence="5 12">
    <name type="scientific">Pristionchus entomophagus</name>
    <dbReference type="NCBI Taxonomy" id="358040"/>
    <lineage>
        <taxon>Eukaryota</taxon>
        <taxon>Metazoa</taxon>
        <taxon>Ecdysozoa</taxon>
        <taxon>Nematoda</taxon>
        <taxon>Chromadorea</taxon>
        <taxon>Rhabditida</taxon>
        <taxon>Rhabditina</taxon>
        <taxon>Diplogasteromorpha</taxon>
        <taxon>Diplogasteroidea</taxon>
        <taxon>Neodiplogasteridae</taxon>
        <taxon>Pristionchus</taxon>
    </lineage>
</organism>
<evidence type="ECO:0000313" key="4">
    <source>
        <dbReference type="EMBL" id="GMS83276.1"/>
    </source>
</evidence>
<protein>
    <submittedName>
        <fullName evidence="5">Uncharacterized protein</fullName>
    </submittedName>
</protein>
<dbReference type="EMBL" id="BTSX01000002">
    <property type="protein sequence ID" value="GMS83277.1"/>
    <property type="molecule type" value="Genomic_DNA"/>
</dbReference>
<dbReference type="EMBL" id="BTSX01000002">
    <property type="protein sequence ID" value="GMS83276.1"/>
    <property type="molecule type" value="Genomic_DNA"/>
</dbReference>
<evidence type="ECO:0000256" key="1">
    <source>
        <dbReference type="SAM" id="MobiDB-lite"/>
    </source>
</evidence>
<dbReference type="AlphaFoldDB" id="A0AAV5SIU4"/>
<name>A0AAV5SIU4_9BILA</name>
<evidence type="ECO:0000313" key="5">
    <source>
        <dbReference type="EMBL" id="GMS83277.1"/>
    </source>
</evidence>
<comment type="caution">
    <text evidence="5">The sequence shown here is derived from an EMBL/GenBank/DDBJ whole genome shotgun (WGS) entry which is preliminary data.</text>
</comment>
<keyword evidence="12" id="KW-1185">Reference proteome</keyword>
<evidence type="ECO:0000313" key="12">
    <source>
        <dbReference type="Proteomes" id="UP001432027"/>
    </source>
</evidence>
<reference evidence="5" key="1">
    <citation type="submission" date="2023-10" db="EMBL/GenBank/DDBJ databases">
        <title>Genome assembly of Pristionchus species.</title>
        <authorList>
            <person name="Yoshida K."/>
            <person name="Sommer R.J."/>
        </authorList>
    </citation>
    <scope>NUCLEOTIDE SEQUENCE</scope>
    <source>
        <strain evidence="5">RS0144</strain>
    </source>
</reference>
<dbReference type="EMBL" id="BTSX01000005">
    <property type="protein sequence ID" value="GMS99813.1"/>
    <property type="molecule type" value="Genomic_DNA"/>
</dbReference>
<evidence type="ECO:0000313" key="6">
    <source>
        <dbReference type="EMBL" id="GMS96576.1"/>
    </source>
</evidence>
<evidence type="ECO:0000313" key="11">
    <source>
        <dbReference type="EMBL" id="GMT06479.1"/>
    </source>
</evidence>
<feature type="region of interest" description="Disordered" evidence="1">
    <location>
        <begin position="52"/>
        <end position="77"/>
    </location>
</feature>
<dbReference type="EMBL" id="BTSX01000006">
    <property type="protein sequence ID" value="GMT06479.1"/>
    <property type="molecule type" value="Genomic_DNA"/>
</dbReference>
<dbReference type="EMBL" id="BTSX01000006">
    <property type="protein sequence ID" value="GMT06476.1"/>
    <property type="molecule type" value="Genomic_DNA"/>
</dbReference>
<proteinExistence type="predicted"/>
<feature type="non-terminal residue" evidence="5">
    <location>
        <position position="77"/>
    </location>
</feature>
<dbReference type="Proteomes" id="UP001432027">
    <property type="component" value="Unassembled WGS sequence"/>
</dbReference>
<dbReference type="EMBL" id="BTSX01000004">
    <property type="protein sequence ID" value="GMS96577.1"/>
    <property type="molecule type" value="Genomic_DNA"/>
</dbReference>
<evidence type="ECO:0000313" key="7">
    <source>
        <dbReference type="EMBL" id="GMS96577.1"/>
    </source>
</evidence>
<gene>
    <name evidence="6" type="ORF">PENTCL1PPCAC_18751</name>
    <name evidence="7" type="ORF">PENTCL1PPCAC_18752</name>
    <name evidence="8" type="ORF">PENTCL1PPCAC_20299</name>
    <name evidence="9" type="ORF">PENTCL1PPCAC_21988</name>
    <name evidence="2" type="ORF">PENTCL1PPCAC_227</name>
    <name evidence="3" type="ORF">PENTCL1PPCAC_230</name>
    <name evidence="10" type="ORF">PENTCL1PPCAC_28650</name>
    <name evidence="11" type="ORF">PENTCL1PPCAC_28653</name>
    <name evidence="4" type="ORF">PENTCL1PPCAC_5451</name>
    <name evidence="5" type="ORF">PENTCL1PPCAC_5452</name>
</gene>
<dbReference type="EMBL" id="BTSX01000001">
    <property type="protein sequence ID" value="GMS78052.1"/>
    <property type="molecule type" value="Genomic_DNA"/>
</dbReference>
<dbReference type="EMBL" id="BTSX01000005">
    <property type="protein sequence ID" value="GMS98124.1"/>
    <property type="molecule type" value="Genomic_DNA"/>
</dbReference>
<feature type="non-terminal residue" evidence="5">
    <location>
        <position position="1"/>
    </location>
</feature>
<evidence type="ECO:0000313" key="2">
    <source>
        <dbReference type="EMBL" id="GMS78052.1"/>
    </source>
</evidence>
<accession>A0AAV5SIU4</accession>
<dbReference type="EMBL" id="BTSX01000004">
    <property type="protein sequence ID" value="GMS96576.1"/>
    <property type="molecule type" value="Genomic_DNA"/>
</dbReference>
<evidence type="ECO:0000313" key="10">
    <source>
        <dbReference type="EMBL" id="GMT06476.1"/>
    </source>
</evidence>
<evidence type="ECO:0000313" key="3">
    <source>
        <dbReference type="EMBL" id="GMS78055.1"/>
    </source>
</evidence>